<dbReference type="Proteomes" id="UP001148786">
    <property type="component" value="Unassembled WGS sequence"/>
</dbReference>
<evidence type="ECO:0000256" key="8">
    <source>
        <dbReference type="ARBA" id="ARBA00031195"/>
    </source>
</evidence>
<dbReference type="Gene3D" id="3.40.50.1820">
    <property type="entry name" value="alpha/beta hydrolase"/>
    <property type="match status" value="1"/>
</dbReference>
<organism evidence="12 13">
    <name type="scientific">Agrocybe chaxingu</name>
    <dbReference type="NCBI Taxonomy" id="84603"/>
    <lineage>
        <taxon>Eukaryota</taxon>
        <taxon>Fungi</taxon>
        <taxon>Dikarya</taxon>
        <taxon>Basidiomycota</taxon>
        <taxon>Agaricomycotina</taxon>
        <taxon>Agaricomycetes</taxon>
        <taxon>Agaricomycetidae</taxon>
        <taxon>Agaricales</taxon>
        <taxon>Agaricineae</taxon>
        <taxon>Strophariaceae</taxon>
        <taxon>Agrocybe</taxon>
    </lineage>
</organism>
<dbReference type="SUPFAM" id="SSF53474">
    <property type="entry name" value="alpha/beta-Hydrolases"/>
    <property type="match status" value="1"/>
</dbReference>
<dbReference type="EMBL" id="JANKHO010000154">
    <property type="protein sequence ID" value="KAJ3514247.1"/>
    <property type="molecule type" value="Genomic_DNA"/>
</dbReference>
<keyword evidence="10" id="KW-1133">Transmembrane helix</keyword>
<dbReference type="GO" id="GO:0005737">
    <property type="term" value="C:cytoplasm"/>
    <property type="evidence" value="ECO:0007669"/>
    <property type="project" value="TreeGrafter"/>
</dbReference>
<evidence type="ECO:0000256" key="6">
    <source>
        <dbReference type="ARBA" id="ARBA00022832"/>
    </source>
</evidence>
<evidence type="ECO:0000259" key="11">
    <source>
        <dbReference type="Pfam" id="PF02230"/>
    </source>
</evidence>
<proteinExistence type="inferred from homology"/>
<keyword evidence="10" id="KW-0472">Membrane</keyword>
<keyword evidence="6" id="KW-0276">Fatty acid metabolism</keyword>
<dbReference type="GO" id="GO:0008474">
    <property type="term" value="F:palmitoyl-(protein) hydrolase activity"/>
    <property type="evidence" value="ECO:0007669"/>
    <property type="project" value="UniProtKB-EC"/>
</dbReference>
<keyword evidence="4" id="KW-0719">Serine esterase</keyword>
<dbReference type="PANTHER" id="PTHR10655">
    <property type="entry name" value="LYSOPHOSPHOLIPASE-RELATED"/>
    <property type="match status" value="1"/>
</dbReference>
<accession>A0A9W8MWF3</accession>
<reference evidence="12" key="1">
    <citation type="submission" date="2022-07" db="EMBL/GenBank/DDBJ databases">
        <title>Genome Sequence of Agrocybe chaxingu.</title>
        <authorList>
            <person name="Buettner E."/>
        </authorList>
    </citation>
    <scope>NUCLEOTIDE SEQUENCE</scope>
    <source>
        <strain evidence="12">MP-N11</strain>
    </source>
</reference>
<comment type="function">
    <text evidence="7">Hydrolyzes fatty acids from S-acylated cysteine residues in proteins with a strong preference for palmitoylated G-alpha proteins over other acyl substrates. Mediates the deacylation of G-alpha proteins such as GPA1 in vivo, but has weak or no activity toward palmitoylated Ras proteins. Has weak lysophospholipase activity in vitro; however such activity may not exist in vivo.</text>
</comment>
<evidence type="ECO:0000256" key="7">
    <source>
        <dbReference type="ARBA" id="ARBA00029392"/>
    </source>
</evidence>
<evidence type="ECO:0000256" key="2">
    <source>
        <dbReference type="ARBA" id="ARBA00012423"/>
    </source>
</evidence>
<evidence type="ECO:0000256" key="4">
    <source>
        <dbReference type="ARBA" id="ARBA00022487"/>
    </source>
</evidence>
<dbReference type="InterPro" id="IPR003140">
    <property type="entry name" value="PLipase/COase/thioEstase"/>
</dbReference>
<evidence type="ECO:0000256" key="3">
    <source>
        <dbReference type="ARBA" id="ARBA00014923"/>
    </source>
</evidence>
<comment type="catalytic activity">
    <reaction evidence="9">
        <text>S-hexadecanoyl-L-cysteinyl-[protein] + H2O = L-cysteinyl-[protein] + hexadecanoate + H(+)</text>
        <dbReference type="Rhea" id="RHEA:19233"/>
        <dbReference type="Rhea" id="RHEA-COMP:10131"/>
        <dbReference type="Rhea" id="RHEA-COMP:11032"/>
        <dbReference type="ChEBI" id="CHEBI:7896"/>
        <dbReference type="ChEBI" id="CHEBI:15377"/>
        <dbReference type="ChEBI" id="CHEBI:15378"/>
        <dbReference type="ChEBI" id="CHEBI:29950"/>
        <dbReference type="ChEBI" id="CHEBI:74151"/>
        <dbReference type="EC" id="3.1.2.22"/>
    </reaction>
</comment>
<evidence type="ECO:0000256" key="5">
    <source>
        <dbReference type="ARBA" id="ARBA00022801"/>
    </source>
</evidence>
<dbReference type="InterPro" id="IPR029058">
    <property type="entry name" value="AB_hydrolase_fold"/>
</dbReference>
<evidence type="ECO:0000256" key="10">
    <source>
        <dbReference type="SAM" id="Phobius"/>
    </source>
</evidence>
<evidence type="ECO:0000313" key="13">
    <source>
        <dbReference type="Proteomes" id="UP001148786"/>
    </source>
</evidence>
<evidence type="ECO:0000256" key="9">
    <source>
        <dbReference type="ARBA" id="ARBA00047337"/>
    </source>
</evidence>
<dbReference type="PANTHER" id="PTHR10655:SF17">
    <property type="entry name" value="LYSOPHOSPHOLIPASE-LIKE PROTEIN 1"/>
    <property type="match status" value="1"/>
</dbReference>
<dbReference type="Pfam" id="PF02230">
    <property type="entry name" value="Abhydrolase_2"/>
    <property type="match status" value="1"/>
</dbReference>
<feature type="transmembrane region" description="Helical" evidence="10">
    <location>
        <begin position="16"/>
        <end position="34"/>
    </location>
</feature>
<dbReference type="EC" id="3.1.2.22" evidence="2"/>
<keyword evidence="6" id="KW-0443">Lipid metabolism</keyword>
<keyword evidence="10" id="KW-0812">Transmembrane</keyword>
<sequence length="285" mass="30835">MPMLSLRSIISGQPGTVLWTLWTIIASILAAIFFKSAYFDSPRPSPPIQDQIPEHSTPRLTMAVAALQYLTVPAATRHTATVFFVHGLGDTGQGWKPVADMFRADPALAHVKWVLPHSFDIYSFGFDTAEDEEGMRTSAGLIKDLIKFEIEKNGIPANRILLGGFSQGGTMSLLAGLTGEFKLAGLTVLSGWLPLRSKFKDMASPNAISTPIFWGHGSADPLVKAQFSKDSADFLTEQLGVPLAKPGQSGGLSYNVYEGMGHTTIPKELDELKTFIKSVLPANTN</sequence>
<dbReference type="InterPro" id="IPR050565">
    <property type="entry name" value="LYPA1-2/EST-like"/>
</dbReference>
<feature type="domain" description="Phospholipase/carboxylesterase/thioesterase" evidence="11">
    <location>
        <begin position="72"/>
        <end position="279"/>
    </location>
</feature>
<dbReference type="AlphaFoldDB" id="A0A9W8MWF3"/>
<gene>
    <name evidence="12" type="ORF">NLJ89_g2486</name>
</gene>
<dbReference type="GO" id="GO:0052689">
    <property type="term" value="F:carboxylic ester hydrolase activity"/>
    <property type="evidence" value="ECO:0007669"/>
    <property type="project" value="UniProtKB-KW"/>
</dbReference>
<protein>
    <recommendedName>
        <fullName evidence="3">Acyl-protein thioesterase 1</fullName>
        <ecNumber evidence="2">3.1.2.22</ecNumber>
    </recommendedName>
    <alternativeName>
        <fullName evidence="8">Palmitoyl-protein hydrolase</fullName>
    </alternativeName>
</protein>
<comment type="caution">
    <text evidence="12">The sequence shown here is derived from an EMBL/GenBank/DDBJ whole genome shotgun (WGS) entry which is preliminary data.</text>
</comment>
<keyword evidence="5" id="KW-0378">Hydrolase</keyword>
<name>A0A9W8MWF3_9AGAR</name>
<comment type="similarity">
    <text evidence="1">Belongs to the AB hydrolase superfamily. AB hydrolase 2 family.</text>
</comment>
<dbReference type="GO" id="GO:0006631">
    <property type="term" value="P:fatty acid metabolic process"/>
    <property type="evidence" value="ECO:0007669"/>
    <property type="project" value="UniProtKB-KW"/>
</dbReference>
<evidence type="ECO:0000256" key="1">
    <source>
        <dbReference type="ARBA" id="ARBA00006499"/>
    </source>
</evidence>
<dbReference type="OrthoDB" id="2418081at2759"/>
<keyword evidence="13" id="KW-1185">Reference proteome</keyword>
<evidence type="ECO:0000313" key="12">
    <source>
        <dbReference type="EMBL" id="KAJ3514247.1"/>
    </source>
</evidence>